<gene>
    <name evidence="8" type="ORF">SAMN04488137_0468</name>
</gene>
<keyword evidence="6 7" id="KW-0472">Membrane</keyword>
<keyword evidence="2" id="KW-0813">Transport</keyword>
<evidence type="ECO:0000313" key="8">
    <source>
        <dbReference type="EMBL" id="SDM50594.1"/>
    </source>
</evidence>
<organism evidence="8 9">
    <name type="scientific">Fictibacillus solisalsi</name>
    <dbReference type="NCBI Taxonomy" id="459525"/>
    <lineage>
        <taxon>Bacteria</taxon>
        <taxon>Bacillati</taxon>
        <taxon>Bacillota</taxon>
        <taxon>Bacilli</taxon>
        <taxon>Bacillales</taxon>
        <taxon>Fictibacillaceae</taxon>
        <taxon>Fictibacillus</taxon>
    </lineage>
</organism>
<name>A0A1G9TT23_9BACL</name>
<dbReference type="GO" id="GO:0015293">
    <property type="term" value="F:symporter activity"/>
    <property type="evidence" value="ECO:0007669"/>
    <property type="project" value="UniProtKB-KW"/>
</dbReference>
<evidence type="ECO:0000313" key="9">
    <source>
        <dbReference type="Proteomes" id="UP000199544"/>
    </source>
</evidence>
<keyword evidence="9" id="KW-1185">Reference proteome</keyword>
<dbReference type="Proteomes" id="UP000199544">
    <property type="component" value="Unassembled WGS sequence"/>
</dbReference>
<dbReference type="InterPro" id="IPR001991">
    <property type="entry name" value="Na-dicarboxylate_symporter"/>
</dbReference>
<dbReference type="Gene3D" id="1.10.3860.10">
    <property type="entry name" value="Sodium:dicarboxylate symporter"/>
    <property type="match status" value="1"/>
</dbReference>
<keyword evidence="3" id="KW-1003">Cell membrane</keyword>
<reference evidence="9" key="1">
    <citation type="submission" date="2016-10" db="EMBL/GenBank/DDBJ databases">
        <authorList>
            <person name="Varghese N."/>
            <person name="Submissions S."/>
        </authorList>
    </citation>
    <scope>NUCLEOTIDE SEQUENCE [LARGE SCALE GENOMIC DNA]</scope>
    <source>
        <strain evidence="9">CGMCC 1.6854</strain>
    </source>
</reference>
<evidence type="ECO:0000256" key="6">
    <source>
        <dbReference type="ARBA" id="ARBA00023136"/>
    </source>
</evidence>
<dbReference type="GO" id="GO:0006835">
    <property type="term" value="P:dicarboxylic acid transport"/>
    <property type="evidence" value="ECO:0007669"/>
    <property type="project" value="TreeGrafter"/>
</dbReference>
<keyword evidence="5 7" id="KW-1133">Transmembrane helix</keyword>
<dbReference type="InterPro" id="IPR036458">
    <property type="entry name" value="Na:dicarbo_symporter_sf"/>
</dbReference>
<protein>
    <submittedName>
        <fullName evidence="8">Na+/H+-dicarboxylate symporter</fullName>
    </submittedName>
</protein>
<feature type="transmembrane region" description="Helical" evidence="7">
    <location>
        <begin position="353"/>
        <end position="376"/>
    </location>
</feature>
<sequence>MEGIKLKLSTRILAGLVLGIIAGALLNAFLPGQVKAIDHYVLSPVGQAFIRIIQFIVVPVVFTSLIIGLTSLQGTGKIGSYTLKLLPLYIITSAVALAIGMVTAYLLKPGTGVSITDVGQGPGKVQKGQSLVDWLISIVPTNPFEALSTANLLQVIISAILIGVAMNLVKEKAKPFLALVESVYSIVERILQIILKVAPIGVFALMASVIATQGFGVVNKLFMYILGLILALAIMGVVYYLILLMVGARPNNFFKSFFPSFSLAFGTASSNAALPVAMDNAGNRYGMKREIASFALPFGTALKRDGAAILQGFNALFVAQFFDVHITASLIIAVFVSALLVSFSTAGVPGAGIIMMTTVLSAAGLPLEGIAIVAGVDRLTDGFRTALNVIGNVANAAVIDRWNK</sequence>
<proteinExistence type="predicted"/>
<evidence type="ECO:0000256" key="2">
    <source>
        <dbReference type="ARBA" id="ARBA00022448"/>
    </source>
</evidence>
<feature type="transmembrane region" description="Helical" evidence="7">
    <location>
        <begin position="86"/>
        <end position="107"/>
    </location>
</feature>
<feature type="transmembrane region" description="Helical" evidence="7">
    <location>
        <begin position="221"/>
        <end position="246"/>
    </location>
</feature>
<comment type="subcellular location">
    <subcellularLocation>
        <location evidence="1">Cell membrane</location>
        <topology evidence="1">Multi-pass membrane protein</topology>
    </subcellularLocation>
</comment>
<feature type="transmembrane region" description="Helical" evidence="7">
    <location>
        <begin position="190"/>
        <end position="215"/>
    </location>
</feature>
<dbReference type="AlphaFoldDB" id="A0A1G9TT23"/>
<dbReference type="EMBL" id="FNHW01000001">
    <property type="protein sequence ID" value="SDM50594.1"/>
    <property type="molecule type" value="Genomic_DNA"/>
</dbReference>
<evidence type="ECO:0000256" key="3">
    <source>
        <dbReference type="ARBA" id="ARBA00022475"/>
    </source>
</evidence>
<evidence type="ECO:0000256" key="4">
    <source>
        <dbReference type="ARBA" id="ARBA00022692"/>
    </source>
</evidence>
<feature type="transmembrane region" description="Helical" evidence="7">
    <location>
        <begin position="152"/>
        <end position="169"/>
    </location>
</feature>
<accession>A0A1G9TT23</accession>
<dbReference type="PANTHER" id="PTHR42865:SF7">
    <property type="entry name" value="PROTON_GLUTAMATE-ASPARTATE SYMPORTER"/>
    <property type="match status" value="1"/>
</dbReference>
<dbReference type="SUPFAM" id="SSF118215">
    <property type="entry name" value="Proton glutamate symport protein"/>
    <property type="match status" value="1"/>
</dbReference>
<dbReference type="Pfam" id="PF00375">
    <property type="entry name" value="SDF"/>
    <property type="match status" value="1"/>
</dbReference>
<dbReference type="RefSeq" id="WP_211516903.1">
    <property type="nucleotide sequence ID" value="NZ_FNHW01000001.1"/>
</dbReference>
<dbReference type="PRINTS" id="PR00173">
    <property type="entry name" value="EDTRNSPORT"/>
</dbReference>
<dbReference type="STRING" id="459525.SAMN04488137_0468"/>
<evidence type="ECO:0000256" key="5">
    <source>
        <dbReference type="ARBA" id="ARBA00022989"/>
    </source>
</evidence>
<dbReference type="GO" id="GO:0005886">
    <property type="term" value="C:plasma membrane"/>
    <property type="evidence" value="ECO:0007669"/>
    <property type="project" value="UniProtKB-SubCell"/>
</dbReference>
<evidence type="ECO:0000256" key="7">
    <source>
        <dbReference type="SAM" id="Phobius"/>
    </source>
</evidence>
<keyword evidence="4 7" id="KW-0812">Transmembrane</keyword>
<evidence type="ECO:0000256" key="1">
    <source>
        <dbReference type="ARBA" id="ARBA00004651"/>
    </source>
</evidence>
<feature type="transmembrane region" description="Helical" evidence="7">
    <location>
        <begin position="12"/>
        <end position="32"/>
    </location>
</feature>
<feature type="transmembrane region" description="Helical" evidence="7">
    <location>
        <begin position="313"/>
        <end position="341"/>
    </location>
</feature>
<feature type="transmembrane region" description="Helical" evidence="7">
    <location>
        <begin position="52"/>
        <end position="74"/>
    </location>
</feature>
<dbReference type="PANTHER" id="PTHR42865">
    <property type="entry name" value="PROTON/GLUTAMATE-ASPARTATE SYMPORTER"/>
    <property type="match status" value="1"/>
</dbReference>